<evidence type="ECO:0000313" key="3">
    <source>
        <dbReference type="Proteomes" id="UP000583556"/>
    </source>
</evidence>
<dbReference type="InterPro" id="IPR003423">
    <property type="entry name" value="OMP_efflux"/>
</dbReference>
<dbReference type="PANTHER" id="PTHR30203:SF24">
    <property type="entry name" value="BLR4935 PROTEIN"/>
    <property type="match status" value="1"/>
</dbReference>
<dbReference type="SUPFAM" id="SSF56954">
    <property type="entry name" value="Outer membrane efflux proteins (OEP)"/>
    <property type="match status" value="1"/>
</dbReference>
<sequence>MAFPTAGRSGCGAAQTCVDTPRFSRITAQLKVIGALAPAFAASACVSYAPAPKSLSETAATAAARTVSWASAAASCKQLAPSAPCDPARPDRLLLFAALLENNPEVAAARAHLRSVEAAATAARTPPGATLTLSTEYARASSDPSPWLLGAGLDVPLDTGGRRAARLATADLAVASARSDLAEAIWTARMGLVRALDAAGIADRQLALTGELIGIQERRIQAMERRVTAGEASRAELERVRSDLADARRHETTAGAARQAALVQIAKALGVPAANLPPVVLAPTRDGEALGPAAVSVDTRNQALLARADLLKAMIAYDQAEADLRGEIAKQFPALSIGPGFTWERGLVKLPLNVGLVLPPLDLNRRNIRAAEARRSEASAALDAAYAAAAGSVDAALAERDAARRALEGLRKLDLPVAQRLSAQADLEIAAGAIDRTDWAAARSGLLIAQFSELDAMAAVLVANTALEDALRRPLSGPETLIEGIAR</sequence>
<dbReference type="Proteomes" id="UP000583556">
    <property type="component" value="Unassembled WGS sequence"/>
</dbReference>
<keyword evidence="3" id="KW-1185">Reference proteome</keyword>
<proteinExistence type="inferred from homology"/>
<name>A0A7Y0BT23_9SPHN</name>
<dbReference type="GO" id="GO:0015562">
    <property type="term" value="F:efflux transmembrane transporter activity"/>
    <property type="evidence" value="ECO:0007669"/>
    <property type="project" value="InterPro"/>
</dbReference>
<dbReference type="Pfam" id="PF02321">
    <property type="entry name" value="OEP"/>
    <property type="match status" value="2"/>
</dbReference>
<dbReference type="InterPro" id="IPR010131">
    <property type="entry name" value="MdtP/NodT-like"/>
</dbReference>
<dbReference type="RefSeq" id="WP_169495295.1">
    <property type="nucleotide sequence ID" value="NZ_JABBGM010000017.1"/>
</dbReference>
<evidence type="ECO:0000313" key="2">
    <source>
        <dbReference type="EMBL" id="NML96087.1"/>
    </source>
</evidence>
<comment type="caution">
    <text evidence="2">The sequence shown here is derived from an EMBL/GenBank/DDBJ whole genome shotgun (WGS) entry which is preliminary data.</text>
</comment>
<evidence type="ECO:0000256" key="1">
    <source>
        <dbReference type="ARBA" id="ARBA00007613"/>
    </source>
</evidence>
<dbReference type="AlphaFoldDB" id="A0A7Y0BT23"/>
<dbReference type="PANTHER" id="PTHR30203">
    <property type="entry name" value="OUTER MEMBRANE CATION EFFLUX PROTEIN"/>
    <property type="match status" value="1"/>
</dbReference>
<protein>
    <submittedName>
        <fullName evidence="2">TolC family protein</fullName>
    </submittedName>
</protein>
<reference evidence="2 3" key="1">
    <citation type="submission" date="2020-04" db="EMBL/GenBank/DDBJ databases">
        <title>Novosphingobium sp. TW-4 isolated from soil.</title>
        <authorList>
            <person name="Dahal R.H."/>
            <person name="Chaudhary D.K."/>
        </authorList>
    </citation>
    <scope>NUCLEOTIDE SEQUENCE [LARGE SCALE GENOMIC DNA]</scope>
    <source>
        <strain evidence="2 3">TW-4</strain>
    </source>
</reference>
<comment type="similarity">
    <text evidence="1">Belongs to the outer membrane factor (OMF) (TC 1.B.17) family.</text>
</comment>
<accession>A0A7Y0BT23</accession>
<organism evidence="2 3">
    <name type="scientific">Novosphingobium olei</name>
    <dbReference type="NCBI Taxonomy" id="2728851"/>
    <lineage>
        <taxon>Bacteria</taxon>
        <taxon>Pseudomonadati</taxon>
        <taxon>Pseudomonadota</taxon>
        <taxon>Alphaproteobacteria</taxon>
        <taxon>Sphingomonadales</taxon>
        <taxon>Sphingomonadaceae</taxon>
        <taxon>Novosphingobium</taxon>
    </lineage>
</organism>
<dbReference type="Gene3D" id="1.20.1600.10">
    <property type="entry name" value="Outer membrane efflux proteins (OEP)"/>
    <property type="match status" value="1"/>
</dbReference>
<gene>
    <name evidence="2" type="ORF">HHL27_20685</name>
</gene>
<dbReference type="EMBL" id="JABBGM010000017">
    <property type="protein sequence ID" value="NML96087.1"/>
    <property type="molecule type" value="Genomic_DNA"/>
</dbReference>